<dbReference type="InterPro" id="IPR000873">
    <property type="entry name" value="AMP-dep_synth/lig_dom"/>
</dbReference>
<keyword evidence="5" id="KW-1185">Reference proteome</keyword>
<accession>X6MJX1</accession>
<dbReference type="GO" id="GO:0005524">
    <property type="term" value="F:ATP binding"/>
    <property type="evidence" value="ECO:0007669"/>
    <property type="project" value="UniProtKB-KW"/>
</dbReference>
<dbReference type="PANTHER" id="PTHR43272">
    <property type="entry name" value="LONG-CHAIN-FATTY-ACID--COA LIGASE"/>
    <property type="match status" value="1"/>
</dbReference>
<evidence type="ECO:0000313" key="4">
    <source>
        <dbReference type="EMBL" id="ETO14308.1"/>
    </source>
</evidence>
<proteinExistence type="predicted"/>
<dbReference type="PROSITE" id="PS00455">
    <property type="entry name" value="AMP_BINDING"/>
    <property type="match status" value="1"/>
</dbReference>
<keyword evidence="1" id="KW-0547">Nucleotide-binding</keyword>
<reference evidence="4 5" key="1">
    <citation type="journal article" date="2013" name="Curr. Biol.">
        <title>The Genome of the Foraminiferan Reticulomyxa filosa.</title>
        <authorList>
            <person name="Glockner G."/>
            <person name="Hulsmann N."/>
            <person name="Schleicher M."/>
            <person name="Noegel A.A."/>
            <person name="Eichinger L."/>
            <person name="Gallinger C."/>
            <person name="Pawlowski J."/>
            <person name="Sierra R."/>
            <person name="Euteneuer U."/>
            <person name="Pillet L."/>
            <person name="Moustafa A."/>
            <person name="Platzer M."/>
            <person name="Groth M."/>
            <person name="Szafranski K."/>
            <person name="Schliwa M."/>
        </authorList>
    </citation>
    <scope>NUCLEOTIDE SEQUENCE [LARGE SCALE GENOMIC DNA]</scope>
</reference>
<evidence type="ECO:0000256" key="1">
    <source>
        <dbReference type="ARBA" id="ARBA00022741"/>
    </source>
</evidence>
<dbReference type="GO" id="GO:0004467">
    <property type="term" value="F:long-chain fatty acid-CoA ligase activity"/>
    <property type="evidence" value="ECO:0007669"/>
    <property type="project" value="TreeGrafter"/>
</dbReference>
<gene>
    <name evidence="4" type="ORF">RFI_23061</name>
</gene>
<feature type="domain" description="AMP-dependent synthetase/ligase" evidence="3">
    <location>
        <begin position="161"/>
        <end position="377"/>
    </location>
</feature>
<protein>
    <submittedName>
        <fullName evidence="4">Long-chain-fatty-acid--CoA ligase 1</fullName>
    </submittedName>
</protein>
<dbReference type="EMBL" id="ASPP01020102">
    <property type="protein sequence ID" value="ETO14308.1"/>
    <property type="molecule type" value="Genomic_DNA"/>
</dbReference>
<dbReference type="Proteomes" id="UP000023152">
    <property type="component" value="Unassembled WGS sequence"/>
</dbReference>
<dbReference type="PANTHER" id="PTHR43272:SF33">
    <property type="entry name" value="AMP-BINDING DOMAIN-CONTAINING PROTEIN-RELATED"/>
    <property type="match status" value="1"/>
</dbReference>
<dbReference type="Pfam" id="PF00501">
    <property type="entry name" value="AMP-binding"/>
    <property type="match status" value="1"/>
</dbReference>
<dbReference type="AlphaFoldDB" id="X6MJX1"/>
<dbReference type="OrthoDB" id="6428606at2759"/>
<organism evidence="4 5">
    <name type="scientific">Reticulomyxa filosa</name>
    <dbReference type="NCBI Taxonomy" id="46433"/>
    <lineage>
        <taxon>Eukaryota</taxon>
        <taxon>Sar</taxon>
        <taxon>Rhizaria</taxon>
        <taxon>Retaria</taxon>
        <taxon>Foraminifera</taxon>
        <taxon>Monothalamids</taxon>
        <taxon>Reticulomyxidae</taxon>
        <taxon>Reticulomyxa</taxon>
    </lineage>
</organism>
<dbReference type="InterPro" id="IPR042099">
    <property type="entry name" value="ANL_N_sf"/>
</dbReference>
<sequence>MTTSKKKVPCVLSVTIIYGYVVSLSRQTIRHVFTIFDNLCICFFYFSDTVTKIGLLGTTQPTTTCHYWLEIPDEEDPFNIVYRSLPKYDDVRFSFHSTNFLKSISNSIDILCDLAQKKKVYENFSMCMSVRERNNNLTFRTSTEKCKYTFCKKKTFGKKKGNETRVGICMANRPEWVLTDYACHTQGFVSIPLYDTLAKNAIEYIINHAGVVIVFCDVKTIGEVIAAKKLCPTLKYVVVCNDWPTDKEWLQKNSHAGFTHQFTELEAIGANKRVSDVFCSPNDLATICYTSGTTGDPKGAMLTHKNVMTALTAFRVKIRHYVGVDDSAVSFLPLAHAYEKLMELFFLDFGVKIGYWRGDATQLLEDIQMVKPTIFAG</sequence>
<dbReference type="SUPFAM" id="SSF56801">
    <property type="entry name" value="Acetyl-CoA synthetase-like"/>
    <property type="match status" value="1"/>
</dbReference>
<name>X6MJX1_RETFI</name>
<evidence type="ECO:0000313" key="5">
    <source>
        <dbReference type="Proteomes" id="UP000023152"/>
    </source>
</evidence>
<evidence type="ECO:0000256" key="2">
    <source>
        <dbReference type="ARBA" id="ARBA00022840"/>
    </source>
</evidence>
<feature type="non-terminal residue" evidence="4">
    <location>
        <position position="377"/>
    </location>
</feature>
<dbReference type="GO" id="GO:0016020">
    <property type="term" value="C:membrane"/>
    <property type="evidence" value="ECO:0007669"/>
    <property type="project" value="TreeGrafter"/>
</dbReference>
<dbReference type="InterPro" id="IPR020845">
    <property type="entry name" value="AMP-binding_CS"/>
</dbReference>
<dbReference type="Gene3D" id="3.40.50.12780">
    <property type="entry name" value="N-terminal domain of ligase-like"/>
    <property type="match status" value="1"/>
</dbReference>
<comment type="caution">
    <text evidence="4">The sequence shown here is derived from an EMBL/GenBank/DDBJ whole genome shotgun (WGS) entry which is preliminary data.</text>
</comment>
<evidence type="ECO:0000259" key="3">
    <source>
        <dbReference type="Pfam" id="PF00501"/>
    </source>
</evidence>
<keyword evidence="4" id="KW-0436">Ligase</keyword>
<dbReference type="GO" id="GO:0005783">
    <property type="term" value="C:endoplasmic reticulum"/>
    <property type="evidence" value="ECO:0007669"/>
    <property type="project" value="TreeGrafter"/>
</dbReference>
<keyword evidence="2" id="KW-0067">ATP-binding</keyword>